<reference evidence="8" key="2">
    <citation type="journal article" date="2019" name="Int. J. Syst. Evol. Microbiol.">
        <title>The Global Catalogue of Microorganisms (GCM) 10K type strain sequencing project: providing services to taxonomists for standard genome sequencing and annotation.</title>
        <authorList>
            <consortium name="The Broad Institute Genomics Platform"/>
            <consortium name="The Broad Institute Genome Sequencing Center for Infectious Disease"/>
            <person name="Wu L."/>
            <person name="Ma J."/>
        </authorList>
    </citation>
    <scope>NUCLEOTIDE SEQUENCE [LARGE SCALE GENOMIC DNA]</scope>
    <source>
        <strain evidence="8">NBRC 102030</strain>
    </source>
</reference>
<dbReference type="Proteomes" id="UP001157046">
    <property type="component" value="Unassembled WGS sequence"/>
</dbReference>
<sequence>MKINDAAKRSNINSKTIRYYEEVGLLPPTNRNANGYREYGDTDIERLIFIRRCRELQIPIKELMILVNVQTDQQSSCLEVDDIILKQLEKVRDRIKELQQLEKTLNKLAHSCQFDTVSQCQILQKLTEKQMLIP</sequence>
<dbReference type="EMBL" id="BSUY01000004">
    <property type="protein sequence ID" value="GMA84654.1"/>
    <property type="molecule type" value="Genomic_DNA"/>
</dbReference>
<dbReference type="PANTHER" id="PTHR30204">
    <property type="entry name" value="REDOX-CYCLING DRUG-SENSING TRANSCRIPTIONAL ACTIVATOR SOXR"/>
    <property type="match status" value="1"/>
</dbReference>
<evidence type="ECO:0000313" key="6">
    <source>
        <dbReference type="EMBL" id="GMA84579.1"/>
    </source>
</evidence>
<dbReference type="InterPro" id="IPR047057">
    <property type="entry name" value="MerR_fam"/>
</dbReference>
<dbReference type="InterPro" id="IPR009061">
    <property type="entry name" value="DNA-bd_dom_put_sf"/>
</dbReference>
<dbReference type="EMBL" id="BSUY01000003">
    <property type="protein sequence ID" value="GMA84579.1"/>
    <property type="molecule type" value="Genomic_DNA"/>
</dbReference>
<reference evidence="6" key="1">
    <citation type="journal article" date="2014" name="Int. J. Syst. Evol. Microbiol.">
        <title>Complete genome of a new Firmicutes species belonging to the dominant human colonic microbiota ('Ruminococcus bicirculans') reveals two chromosomes and a selective capacity to utilize plant glucans.</title>
        <authorList>
            <consortium name="NISC Comparative Sequencing Program"/>
            <person name="Wegmann U."/>
            <person name="Louis P."/>
            <person name="Goesmann A."/>
            <person name="Henrissat B."/>
            <person name="Duncan S.H."/>
            <person name="Flint H.J."/>
        </authorList>
    </citation>
    <scope>NUCLEOTIDE SEQUENCE</scope>
    <source>
        <strain evidence="6">NBRC 102030</strain>
    </source>
</reference>
<dbReference type="PANTHER" id="PTHR30204:SF94">
    <property type="entry name" value="HEAVY METAL-DEPENDENT TRANSCRIPTIONAL REGULATOR HI_0293-RELATED"/>
    <property type="match status" value="1"/>
</dbReference>
<keyword evidence="8" id="KW-1185">Reference proteome</keyword>
<accession>A0ABQ6JAU6</accession>
<keyword evidence="2" id="KW-0238">DNA-binding</keyword>
<dbReference type="SMART" id="SM00422">
    <property type="entry name" value="HTH_MERR"/>
    <property type="match status" value="1"/>
</dbReference>
<dbReference type="RefSeq" id="WP_220774586.1">
    <property type="nucleotide sequence ID" value="NZ_BPFC01000138.1"/>
</dbReference>
<reference evidence="6" key="3">
    <citation type="submission" date="2023-02" db="EMBL/GenBank/DDBJ databases">
        <authorList>
            <person name="Sun Q."/>
            <person name="Mori K."/>
        </authorList>
    </citation>
    <scope>NUCLEOTIDE SEQUENCE</scope>
    <source>
        <strain evidence="6">NBRC 102030</strain>
    </source>
</reference>
<feature type="domain" description="HTH merR-type" evidence="4">
    <location>
        <begin position="1"/>
        <end position="69"/>
    </location>
</feature>
<dbReference type="InterPro" id="IPR000551">
    <property type="entry name" value="MerR-type_HTH_dom"/>
</dbReference>
<evidence type="ECO:0000256" key="2">
    <source>
        <dbReference type="ARBA" id="ARBA00023125"/>
    </source>
</evidence>
<evidence type="ECO:0000256" key="3">
    <source>
        <dbReference type="ARBA" id="ARBA00023163"/>
    </source>
</evidence>
<keyword evidence="1" id="KW-0805">Transcription regulation</keyword>
<dbReference type="Pfam" id="PF13411">
    <property type="entry name" value="MerR_1"/>
    <property type="match status" value="1"/>
</dbReference>
<name>A0ABQ6JAU6_9GAMM</name>
<evidence type="ECO:0000259" key="4">
    <source>
        <dbReference type="PROSITE" id="PS50937"/>
    </source>
</evidence>
<evidence type="ECO:0000256" key="1">
    <source>
        <dbReference type="ARBA" id="ARBA00023015"/>
    </source>
</evidence>
<dbReference type="PROSITE" id="PS50937">
    <property type="entry name" value="HTH_MERR_2"/>
    <property type="match status" value="1"/>
</dbReference>
<evidence type="ECO:0000313" key="8">
    <source>
        <dbReference type="Proteomes" id="UP001157046"/>
    </source>
</evidence>
<gene>
    <name evidence="5" type="ORF">GCM10025855_12380</name>
    <name evidence="6" type="ORF">GCM10025855_41130</name>
    <name evidence="7" type="ORF">GCM10025855_41890</name>
</gene>
<dbReference type="EMBL" id="BSUY01000001">
    <property type="protein sequence ID" value="GMA81705.1"/>
    <property type="molecule type" value="Genomic_DNA"/>
</dbReference>
<dbReference type="Gene3D" id="1.10.1660.10">
    <property type="match status" value="1"/>
</dbReference>
<organism evidence="6 8">
    <name type="scientific">Shewanella glacialipiscicola</name>
    <dbReference type="NCBI Taxonomy" id="614069"/>
    <lineage>
        <taxon>Bacteria</taxon>
        <taxon>Pseudomonadati</taxon>
        <taxon>Pseudomonadota</taxon>
        <taxon>Gammaproteobacteria</taxon>
        <taxon>Alteromonadales</taxon>
        <taxon>Shewanellaceae</taxon>
        <taxon>Shewanella</taxon>
    </lineage>
</organism>
<keyword evidence="3" id="KW-0804">Transcription</keyword>
<dbReference type="PRINTS" id="PR00040">
    <property type="entry name" value="HTHMERR"/>
</dbReference>
<proteinExistence type="predicted"/>
<comment type="caution">
    <text evidence="6">The sequence shown here is derived from an EMBL/GenBank/DDBJ whole genome shotgun (WGS) entry which is preliminary data.</text>
</comment>
<dbReference type="SUPFAM" id="SSF46955">
    <property type="entry name" value="Putative DNA-binding domain"/>
    <property type="match status" value="1"/>
</dbReference>
<protein>
    <submittedName>
        <fullName evidence="6">Cu(I)-responsive transcriptional regulator</fullName>
    </submittedName>
</protein>
<evidence type="ECO:0000313" key="5">
    <source>
        <dbReference type="EMBL" id="GMA81705.1"/>
    </source>
</evidence>
<evidence type="ECO:0000313" key="7">
    <source>
        <dbReference type="EMBL" id="GMA84654.1"/>
    </source>
</evidence>